<feature type="region of interest" description="Disordered" evidence="1">
    <location>
        <begin position="537"/>
        <end position="608"/>
    </location>
</feature>
<feature type="compositionally biased region" description="Pro residues" evidence="1">
    <location>
        <begin position="596"/>
        <end position="605"/>
    </location>
</feature>
<name>A0A7R8ZV17_9CRUS</name>
<dbReference type="GO" id="GO:0045334">
    <property type="term" value="C:clathrin-coated endocytic vesicle"/>
    <property type="evidence" value="ECO:0007669"/>
    <property type="project" value="TreeGrafter"/>
</dbReference>
<feature type="compositionally biased region" description="Basic and acidic residues" evidence="1">
    <location>
        <begin position="501"/>
        <end position="513"/>
    </location>
</feature>
<dbReference type="AlphaFoldDB" id="A0A7R8ZV17"/>
<evidence type="ECO:0000313" key="2">
    <source>
        <dbReference type="EMBL" id="CAD7232923.1"/>
    </source>
</evidence>
<feature type="region of interest" description="Disordered" evidence="1">
    <location>
        <begin position="418"/>
        <end position="463"/>
    </location>
</feature>
<dbReference type="GO" id="GO:0005769">
    <property type="term" value="C:early endosome"/>
    <property type="evidence" value="ECO:0007669"/>
    <property type="project" value="TreeGrafter"/>
</dbReference>
<dbReference type="GO" id="GO:2001135">
    <property type="term" value="P:regulation of endocytic recycling"/>
    <property type="evidence" value="ECO:0007669"/>
    <property type="project" value="TreeGrafter"/>
</dbReference>
<dbReference type="OrthoDB" id="405996at2759"/>
<proteinExistence type="predicted"/>
<dbReference type="EMBL" id="OB665330">
    <property type="protein sequence ID" value="CAD7232923.1"/>
    <property type="molecule type" value="Genomic_DNA"/>
</dbReference>
<protein>
    <submittedName>
        <fullName evidence="2">Uncharacterized protein</fullName>
    </submittedName>
</protein>
<feature type="compositionally biased region" description="Low complexity" evidence="1">
    <location>
        <begin position="418"/>
        <end position="427"/>
    </location>
</feature>
<dbReference type="PANTHER" id="PTHR45662:SF8">
    <property type="entry name" value="PHOSPHATIDYLINOSITIDE PHOSPHATASE SAC2"/>
    <property type="match status" value="1"/>
</dbReference>
<organism evidence="2">
    <name type="scientific">Cyprideis torosa</name>
    <dbReference type="NCBI Taxonomy" id="163714"/>
    <lineage>
        <taxon>Eukaryota</taxon>
        <taxon>Metazoa</taxon>
        <taxon>Ecdysozoa</taxon>
        <taxon>Arthropoda</taxon>
        <taxon>Crustacea</taxon>
        <taxon>Oligostraca</taxon>
        <taxon>Ostracoda</taxon>
        <taxon>Podocopa</taxon>
        <taxon>Podocopida</taxon>
        <taxon>Cytherocopina</taxon>
        <taxon>Cytheroidea</taxon>
        <taxon>Cytherideidae</taxon>
        <taxon>Cyprideis</taxon>
    </lineage>
</organism>
<dbReference type="Pfam" id="PF02383">
    <property type="entry name" value="Syja_N"/>
    <property type="match status" value="1"/>
</dbReference>
<dbReference type="InterPro" id="IPR002013">
    <property type="entry name" value="SAC_dom"/>
</dbReference>
<dbReference type="InterPro" id="IPR022158">
    <property type="entry name" value="Inositol_phosphatase"/>
</dbReference>
<reference evidence="2" key="1">
    <citation type="submission" date="2020-11" db="EMBL/GenBank/DDBJ databases">
        <authorList>
            <person name="Tran Van P."/>
        </authorList>
    </citation>
    <scope>NUCLEOTIDE SEQUENCE</scope>
</reference>
<evidence type="ECO:0000256" key="1">
    <source>
        <dbReference type="SAM" id="MobiDB-lite"/>
    </source>
</evidence>
<dbReference type="GO" id="GO:0043812">
    <property type="term" value="F:phosphatidylinositol-4-phosphate phosphatase activity"/>
    <property type="evidence" value="ECO:0007669"/>
    <property type="project" value="TreeGrafter"/>
</dbReference>
<feature type="compositionally biased region" description="Pro residues" evidence="1">
    <location>
        <begin position="453"/>
        <end position="462"/>
    </location>
</feature>
<sequence>MKYSHHTMSVTFLRGSVPVYWSQPGLKYRPAPRLNRSYWESHEAFVKHFEMELESFHRLCIVNLVERRGPEDILGREYLRHVLDMDSPKLDYVAFDFHEYCRGLRFGNVSFLVAAVLELMKYLSFCWVDSQGFICQQRGAFRVSCMDCLDRTNVVQGDYTRTGERRLAGLMRDGVNSASRYYLSQFRDAYRQAAFDLLQGRPLDPSLLGLEEDEDPTCQMEVAPQPSATMDRVREVMDNVRRQLLEDEEPPMGTWGLRDGEGVYDSASTEEEDVDVILILTRNAYVVAWLDDTLSSFSECEWVPLRSLQSIDLSLTELRLTFRACPDSSTPASDGAPPFTLGRFQCPAPDLPTTDIPLRSHLFRSSRFRFFNNAPLLINSDEEKAESLRTIAETFCAVHPSLCDDDFQYAFHHPSLPALPSTPLRLPSPTPCRKHLRSTSPKISPPSLAATDTPPPRHPQPPSTISITSIKQFGGRVCSRALGNVTSGLSRLHPRSLQGRGRREGAEEQKVRPEQLPSFVLTPENEQQLQDQASLDFSPLTSSHSMPLLPSSGPSLAPPAAPVPASSPLSLSSSRSSGDLSLEVPPPNGSSRGPTQAPPSTPDPRSPFRLLARGVQSLVGGGATRCKIPADDEETRALEERKMRCKSRIMEL</sequence>
<accession>A0A7R8ZV17</accession>
<dbReference type="PROSITE" id="PS50275">
    <property type="entry name" value="SAC"/>
    <property type="match status" value="1"/>
</dbReference>
<feature type="compositionally biased region" description="Low complexity" evidence="1">
    <location>
        <begin position="538"/>
        <end position="555"/>
    </location>
</feature>
<dbReference type="Pfam" id="PF12456">
    <property type="entry name" value="hSac2"/>
    <property type="match status" value="1"/>
</dbReference>
<gene>
    <name evidence="2" type="ORF">CTOB1V02_LOCUS10748</name>
</gene>
<feature type="region of interest" description="Disordered" evidence="1">
    <location>
        <begin position="489"/>
        <end position="518"/>
    </location>
</feature>
<dbReference type="GO" id="GO:0046856">
    <property type="term" value="P:phosphatidylinositol dephosphorylation"/>
    <property type="evidence" value="ECO:0007669"/>
    <property type="project" value="TreeGrafter"/>
</dbReference>
<feature type="compositionally biased region" description="Low complexity" evidence="1">
    <location>
        <begin position="563"/>
        <end position="582"/>
    </location>
</feature>
<dbReference type="PANTHER" id="PTHR45662">
    <property type="entry name" value="PHOSPHATIDYLINOSITIDE PHOSPHATASE SAC1"/>
    <property type="match status" value="1"/>
</dbReference>